<gene>
    <name evidence="1" type="primary">PARPA_14015.1 scaffold 47516</name>
</gene>
<reference evidence="1 2" key="1">
    <citation type="submission" date="2014-09" db="EMBL/GenBank/DDBJ databases">
        <authorList>
            <person name="Ellenberger Sabrina"/>
        </authorList>
    </citation>
    <scope>NUCLEOTIDE SEQUENCE [LARGE SCALE GENOMIC DNA]</scope>
    <source>
        <strain evidence="1 2">CBS 412.66</strain>
    </source>
</reference>
<dbReference type="Proteomes" id="UP000054107">
    <property type="component" value="Unassembled WGS sequence"/>
</dbReference>
<evidence type="ECO:0000313" key="2">
    <source>
        <dbReference type="Proteomes" id="UP000054107"/>
    </source>
</evidence>
<keyword evidence="2" id="KW-1185">Reference proteome</keyword>
<dbReference type="EMBL" id="LN734065">
    <property type="protein sequence ID" value="CEP19699.1"/>
    <property type="molecule type" value="Genomic_DNA"/>
</dbReference>
<name>A0A0B7NX35_9FUNG</name>
<proteinExistence type="predicted"/>
<accession>A0A0B7NX35</accession>
<evidence type="ECO:0000313" key="1">
    <source>
        <dbReference type="EMBL" id="CEP19699.1"/>
    </source>
</evidence>
<organism evidence="1 2">
    <name type="scientific">Parasitella parasitica</name>
    <dbReference type="NCBI Taxonomy" id="35722"/>
    <lineage>
        <taxon>Eukaryota</taxon>
        <taxon>Fungi</taxon>
        <taxon>Fungi incertae sedis</taxon>
        <taxon>Mucoromycota</taxon>
        <taxon>Mucoromycotina</taxon>
        <taxon>Mucoromycetes</taxon>
        <taxon>Mucorales</taxon>
        <taxon>Mucorineae</taxon>
        <taxon>Mucoraceae</taxon>
        <taxon>Parasitella</taxon>
    </lineage>
</organism>
<dbReference type="AlphaFoldDB" id="A0A0B7NX35"/>
<protein>
    <submittedName>
        <fullName evidence="1">Uncharacterized protein</fullName>
    </submittedName>
</protein>
<sequence length="106" mass="11751">MLQPSVTSAPALQLKLFPTSSSPALQNYGYGERCSTITSTLPIFQMRLFSTPYNNCFIANLFLKSEIPLSSSLTSLSINYLHALWLPFGRLTGAGILTEYLLSRRT</sequence>